<reference evidence="1 3" key="1">
    <citation type="submission" date="2014-04" db="EMBL/GenBank/DDBJ databases">
        <title>Evolutionary Origins and Diversification of the Mycorrhizal Mutualists.</title>
        <authorList>
            <consortium name="DOE Joint Genome Institute"/>
            <consortium name="Mycorrhizal Genomics Consortium"/>
            <person name="Kohler A."/>
            <person name="Kuo A."/>
            <person name="Nagy L.G."/>
            <person name="Floudas D."/>
            <person name="Copeland A."/>
            <person name="Barry K.W."/>
            <person name="Cichocki N."/>
            <person name="Veneault-Fourrey C."/>
            <person name="LaButti K."/>
            <person name="Lindquist E.A."/>
            <person name="Lipzen A."/>
            <person name="Lundell T."/>
            <person name="Morin E."/>
            <person name="Murat C."/>
            <person name="Riley R."/>
            <person name="Ohm R."/>
            <person name="Sun H."/>
            <person name="Tunlid A."/>
            <person name="Henrissat B."/>
            <person name="Grigoriev I.V."/>
            <person name="Hibbett D.S."/>
            <person name="Martin F."/>
        </authorList>
    </citation>
    <scope>NUCLEOTIDE SEQUENCE [LARGE SCALE GENOMIC DNA]</scope>
    <source>
        <strain evidence="1 3">MD-312</strain>
    </source>
</reference>
<dbReference type="EMBL" id="KN840202">
    <property type="protein sequence ID" value="KIJ57649.1"/>
    <property type="molecule type" value="Genomic_DNA"/>
</dbReference>
<sequence>MIAFPCVENSCNRFSNFEVYRVHRYGFRDCVPPSRSKNTPRDANPLPPSTRVRRITLPFVMMYITTFQNPESRDWGV</sequence>
<name>A0A0C9W544_9AGAM</name>
<keyword evidence="3" id="KW-1185">Reference proteome</keyword>
<dbReference type="EMBL" id="KN840233">
    <property type="protein sequence ID" value="KIJ57606.1"/>
    <property type="molecule type" value="Genomic_DNA"/>
</dbReference>
<protein>
    <submittedName>
        <fullName evidence="1">Uncharacterized protein</fullName>
    </submittedName>
</protein>
<accession>A0A0C9W544</accession>
<dbReference type="AlphaFoldDB" id="A0A0C9W544"/>
<proteinExistence type="predicted"/>
<organism evidence="1 3">
    <name type="scientific">Hydnomerulius pinastri MD-312</name>
    <dbReference type="NCBI Taxonomy" id="994086"/>
    <lineage>
        <taxon>Eukaryota</taxon>
        <taxon>Fungi</taxon>
        <taxon>Dikarya</taxon>
        <taxon>Basidiomycota</taxon>
        <taxon>Agaricomycotina</taxon>
        <taxon>Agaricomycetes</taxon>
        <taxon>Agaricomycetidae</taxon>
        <taxon>Boletales</taxon>
        <taxon>Boletales incertae sedis</taxon>
        <taxon>Leucogyrophana</taxon>
    </lineage>
</organism>
<evidence type="ECO:0000313" key="3">
    <source>
        <dbReference type="Proteomes" id="UP000053820"/>
    </source>
</evidence>
<evidence type="ECO:0000313" key="1">
    <source>
        <dbReference type="EMBL" id="KIJ57606.1"/>
    </source>
</evidence>
<evidence type="ECO:0000313" key="2">
    <source>
        <dbReference type="EMBL" id="KIJ57649.1"/>
    </source>
</evidence>
<dbReference type="HOGENOM" id="CLU_2638370_0_0_1"/>
<dbReference type="Proteomes" id="UP000053820">
    <property type="component" value="Unassembled WGS sequence"/>
</dbReference>
<gene>
    <name evidence="2" type="ORF">HYDPIDRAFT_120493</name>
    <name evidence="1" type="ORF">HYDPIDRAFT_120515</name>
</gene>